<comment type="caution">
    <text evidence="1">The sequence shown here is derived from an EMBL/GenBank/DDBJ whole genome shotgun (WGS) entry which is preliminary data.</text>
</comment>
<evidence type="ECO:0000313" key="2">
    <source>
        <dbReference type="Proteomes" id="UP001060085"/>
    </source>
</evidence>
<proteinExistence type="predicted"/>
<dbReference type="Proteomes" id="UP001060085">
    <property type="component" value="Linkage Group LG02"/>
</dbReference>
<gene>
    <name evidence="1" type="ORF">M9H77_10033</name>
</gene>
<protein>
    <submittedName>
        <fullName evidence="1">Uncharacterized protein</fullName>
    </submittedName>
</protein>
<reference evidence="2" key="1">
    <citation type="journal article" date="2023" name="Nat. Plants">
        <title>Single-cell RNA sequencing provides a high-resolution roadmap for understanding the multicellular compartmentation of specialized metabolism.</title>
        <authorList>
            <person name="Sun S."/>
            <person name="Shen X."/>
            <person name="Li Y."/>
            <person name="Li Y."/>
            <person name="Wang S."/>
            <person name="Li R."/>
            <person name="Zhang H."/>
            <person name="Shen G."/>
            <person name="Guo B."/>
            <person name="Wei J."/>
            <person name="Xu J."/>
            <person name="St-Pierre B."/>
            <person name="Chen S."/>
            <person name="Sun C."/>
        </authorList>
    </citation>
    <scope>NUCLEOTIDE SEQUENCE [LARGE SCALE GENOMIC DNA]</scope>
</reference>
<sequence length="317" mass="35569">MPTNSELTRPVCALRKERKEKPALANNCRWKVAVVQVWESGRVLIYKWSFTRKSKELCDSQAINRNPLLGATCGRPLALEFNHQTENLFIIDAFRGLMIVGPKGGLAIQLSEGIDGVPLDVLDALDVDQETGAVFYTDVGSIFLSQPSNMTMILGSGDTSGRLLKYDPRTKQRTVVLTGLSGPNGVAVGKDGSFVLVSEYIGSRIIKYWIKGPKANTSEILLNLTGNPDNIKRTKDGDFWVPVNIQRFIPRQSNFPVGQKFNAEGKILETMNFYEEYNETYITEVHEHLGSFYVASIYTDFVGVYKFRRRKVPFRGD</sequence>
<dbReference type="EMBL" id="CM044702">
    <property type="protein sequence ID" value="KAI5679083.1"/>
    <property type="molecule type" value="Genomic_DNA"/>
</dbReference>
<organism evidence="1 2">
    <name type="scientific">Catharanthus roseus</name>
    <name type="common">Madagascar periwinkle</name>
    <name type="synonym">Vinca rosea</name>
    <dbReference type="NCBI Taxonomy" id="4058"/>
    <lineage>
        <taxon>Eukaryota</taxon>
        <taxon>Viridiplantae</taxon>
        <taxon>Streptophyta</taxon>
        <taxon>Embryophyta</taxon>
        <taxon>Tracheophyta</taxon>
        <taxon>Spermatophyta</taxon>
        <taxon>Magnoliopsida</taxon>
        <taxon>eudicotyledons</taxon>
        <taxon>Gunneridae</taxon>
        <taxon>Pentapetalae</taxon>
        <taxon>asterids</taxon>
        <taxon>lamiids</taxon>
        <taxon>Gentianales</taxon>
        <taxon>Apocynaceae</taxon>
        <taxon>Rauvolfioideae</taxon>
        <taxon>Vinceae</taxon>
        <taxon>Catharanthinae</taxon>
        <taxon>Catharanthus</taxon>
    </lineage>
</organism>
<accession>A0ACC0C2S2</accession>
<evidence type="ECO:0000313" key="1">
    <source>
        <dbReference type="EMBL" id="KAI5679083.1"/>
    </source>
</evidence>
<name>A0ACC0C2S2_CATRO</name>
<keyword evidence="2" id="KW-1185">Reference proteome</keyword>